<keyword evidence="9" id="KW-0282">Flagellum</keyword>
<dbReference type="PIRSF" id="PIRSF002889">
    <property type="entry name" value="Rod_FlgB"/>
    <property type="match status" value="1"/>
</dbReference>
<evidence type="ECO:0000256" key="3">
    <source>
        <dbReference type="ARBA" id="ARBA00014376"/>
    </source>
</evidence>
<evidence type="ECO:0000256" key="4">
    <source>
        <dbReference type="ARBA" id="ARBA00023143"/>
    </source>
</evidence>
<comment type="function">
    <text evidence="5 6">Structural component of flagellum, the bacterial motility apparatus. Part of the rod structure of flagellar basal body.</text>
</comment>
<evidence type="ECO:0000256" key="6">
    <source>
        <dbReference type="PIRNR" id="PIRNR002889"/>
    </source>
</evidence>
<keyword evidence="9" id="KW-0969">Cilium</keyword>
<dbReference type="PANTHER" id="PTHR30435:SF19">
    <property type="entry name" value="FLAGELLAR BASAL-BODY ROD PROTEIN FLGG"/>
    <property type="match status" value="1"/>
</dbReference>
<evidence type="ECO:0000256" key="2">
    <source>
        <dbReference type="ARBA" id="ARBA00009677"/>
    </source>
</evidence>
<evidence type="ECO:0000259" key="8">
    <source>
        <dbReference type="Pfam" id="PF06429"/>
    </source>
</evidence>
<dbReference type="NCBIfam" id="NF009275">
    <property type="entry name" value="PRK12632.1"/>
    <property type="match status" value="1"/>
</dbReference>
<dbReference type="AlphaFoldDB" id="A0A285CQ68"/>
<comment type="subunit">
    <text evidence="6">The basal body constitutes a major portion of the flagellar organelle and consists of a number of rings mounted on a central rod.</text>
</comment>
<dbReference type="PANTHER" id="PTHR30435">
    <property type="entry name" value="FLAGELLAR PROTEIN"/>
    <property type="match status" value="1"/>
</dbReference>
<dbReference type="Pfam" id="PF00460">
    <property type="entry name" value="Flg_bb_rod"/>
    <property type="match status" value="1"/>
</dbReference>
<keyword evidence="9" id="KW-0966">Cell projection</keyword>
<organism evidence="9 10">
    <name type="scientific">Cereibacter ovatus</name>
    <dbReference type="NCBI Taxonomy" id="439529"/>
    <lineage>
        <taxon>Bacteria</taxon>
        <taxon>Pseudomonadati</taxon>
        <taxon>Pseudomonadota</taxon>
        <taxon>Alphaproteobacteria</taxon>
        <taxon>Rhodobacterales</taxon>
        <taxon>Paracoccaceae</taxon>
        <taxon>Cereibacter</taxon>
    </lineage>
</organism>
<evidence type="ECO:0000313" key="9">
    <source>
        <dbReference type="EMBL" id="SNX69720.1"/>
    </source>
</evidence>
<sequence>MGDLIQSLGLSASGMRSQSMRLRHVSENIANADTPGYHRKTVSFQEDMASGQVTTGPVRLDRSDLARIYDPGHPMADDSGHYDGSNVDLVIEIADAREAQRSYEANLRMFDQARQMTQSLFDLLRR</sequence>
<gene>
    <name evidence="9" type="ORF">SAMN05878503_104182</name>
</gene>
<dbReference type="GO" id="GO:0030694">
    <property type="term" value="C:bacterial-type flagellum basal body, rod"/>
    <property type="evidence" value="ECO:0007669"/>
    <property type="project" value="InterPro"/>
</dbReference>
<dbReference type="RefSeq" id="WP_097029994.1">
    <property type="nucleotide sequence ID" value="NZ_OAOQ01000004.1"/>
</dbReference>
<comment type="subcellular location">
    <subcellularLocation>
        <location evidence="1 6">Bacterial flagellum basal body</location>
    </subcellularLocation>
</comment>
<evidence type="ECO:0000256" key="5">
    <source>
        <dbReference type="ARBA" id="ARBA00024934"/>
    </source>
</evidence>
<dbReference type="SUPFAM" id="SSF64518">
    <property type="entry name" value="Phase 1 flagellin"/>
    <property type="match status" value="1"/>
</dbReference>
<dbReference type="InterPro" id="IPR001444">
    <property type="entry name" value="Flag_bb_rod_N"/>
</dbReference>
<evidence type="ECO:0000313" key="10">
    <source>
        <dbReference type="Proteomes" id="UP000219467"/>
    </source>
</evidence>
<dbReference type="OrthoDB" id="9813951at2"/>
<protein>
    <recommendedName>
        <fullName evidence="3 6">Flagellar basal body rod protein FlgB</fullName>
    </recommendedName>
</protein>
<proteinExistence type="inferred from homology"/>
<accession>A0A285CQ68</accession>
<dbReference type="Pfam" id="PF06429">
    <property type="entry name" value="Flg_bbr_C"/>
    <property type="match status" value="1"/>
</dbReference>
<evidence type="ECO:0000256" key="1">
    <source>
        <dbReference type="ARBA" id="ARBA00004117"/>
    </source>
</evidence>
<dbReference type="GO" id="GO:0071978">
    <property type="term" value="P:bacterial-type flagellum-dependent swarming motility"/>
    <property type="evidence" value="ECO:0007669"/>
    <property type="project" value="TreeGrafter"/>
</dbReference>
<keyword evidence="4 6" id="KW-0975">Bacterial flagellum</keyword>
<evidence type="ECO:0000259" key="7">
    <source>
        <dbReference type="Pfam" id="PF00460"/>
    </source>
</evidence>
<dbReference type="InterPro" id="IPR010930">
    <property type="entry name" value="Flg_bb/hook_C_dom"/>
</dbReference>
<dbReference type="EMBL" id="OAOQ01000004">
    <property type="protein sequence ID" value="SNX69720.1"/>
    <property type="molecule type" value="Genomic_DNA"/>
</dbReference>
<feature type="domain" description="Flagellar basal-body/hook protein C-terminal" evidence="8">
    <location>
        <begin position="79"/>
        <end position="122"/>
    </location>
</feature>
<dbReference type="InterPro" id="IPR006300">
    <property type="entry name" value="FlgB"/>
</dbReference>
<name>A0A285CQ68_9RHOB</name>
<keyword evidence="10" id="KW-1185">Reference proteome</keyword>
<dbReference type="Proteomes" id="UP000219467">
    <property type="component" value="Unassembled WGS sequence"/>
</dbReference>
<reference evidence="10" key="1">
    <citation type="submission" date="2017-08" db="EMBL/GenBank/DDBJ databases">
        <authorList>
            <person name="Varghese N."/>
            <person name="Submissions S."/>
        </authorList>
    </citation>
    <scope>NUCLEOTIDE SEQUENCE [LARGE SCALE GENOMIC DNA]</scope>
    <source>
        <strain evidence="10">JA234</strain>
    </source>
</reference>
<comment type="similarity">
    <text evidence="2 6">Belongs to the flagella basal body rod proteins family.</text>
</comment>
<feature type="domain" description="Flagellar basal body rod protein N-terminal" evidence="7">
    <location>
        <begin position="12"/>
        <end position="37"/>
    </location>
</feature>